<dbReference type="PROSITE" id="PS51387">
    <property type="entry name" value="FAD_PCMH"/>
    <property type="match status" value="1"/>
</dbReference>
<evidence type="ECO:0000256" key="2">
    <source>
        <dbReference type="ARBA" id="ARBA00022630"/>
    </source>
</evidence>
<evidence type="ECO:0000313" key="6">
    <source>
        <dbReference type="EMBL" id="ANH22764.1"/>
    </source>
</evidence>
<dbReference type="EMBL" id="KU202379">
    <property type="protein sequence ID" value="ANH22764.1"/>
    <property type="molecule type" value="Genomic_DNA"/>
</dbReference>
<feature type="non-terminal residue" evidence="6">
    <location>
        <position position="1"/>
    </location>
</feature>
<dbReference type="InterPro" id="IPR050416">
    <property type="entry name" value="FAD-linked_Oxidoreductase"/>
</dbReference>
<dbReference type="InterPro" id="IPR016166">
    <property type="entry name" value="FAD-bd_PCMH"/>
</dbReference>
<dbReference type="Pfam" id="PF01565">
    <property type="entry name" value="FAD_binding_4"/>
    <property type="match status" value="1"/>
</dbReference>
<reference evidence="6" key="1">
    <citation type="journal article" date="2016" name="BMC Genomics">
        <title>Genome sequence and comparative analysis of clavicipitaceous insect-pathogenic fungus Aschersonia badia with Metarhizium spp.</title>
        <authorList>
            <person name="Agrawal Y."/>
            <person name="Narwani T."/>
            <person name="Subramanian S."/>
        </authorList>
    </citation>
    <scope>NUCLEOTIDE SEQUENCE</scope>
    <source>
        <strain evidence="6">MTCC 10142</strain>
    </source>
</reference>
<keyword evidence="3" id="KW-0274">FAD</keyword>
<feature type="domain" description="FAD-binding PCMH-type" evidence="5">
    <location>
        <begin position="34"/>
        <end position="222"/>
    </location>
</feature>
<dbReference type="GO" id="GO:0071949">
    <property type="term" value="F:FAD binding"/>
    <property type="evidence" value="ECO:0007669"/>
    <property type="project" value="InterPro"/>
</dbReference>
<name>A0A173G9P2_9HYPO</name>
<organism evidence="6">
    <name type="scientific">Hypocrella siamensis</name>
    <dbReference type="NCBI Taxonomy" id="696354"/>
    <lineage>
        <taxon>Eukaryota</taxon>
        <taxon>Fungi</taxon>
        <taxon>Dikarya</taxon>
        <taxon>Ascomycota</taxon>
        <taxon>Pezizomycotina</taxon>
        <taxon>Sordariomycetes</taxon>
        <taxon>Hypocreomycetidae</taxon>
        <taxon>Hypocreales</taxon>
        <taxon>Clavicipitaceae</taxon>
        <taxon>Hypocrella</taxon>
    </lineage>
</organism>
<dbReference type="PANTHER" id="PTHR42973:SF22">
    <property type="entry name" value="FAD-BINDING PCMH-TYPE DOMAIN-CONTAINING PROTEIN-RELATED"/>
    <property type="match status" value="1"/>
</dbReference>
<feature type="non-terminal residue" evidence="6">
    <location>
        <position position="489"/>
    </location>
</feature>
<evidence type="ECO:0000256" key="3">
    <source>
        <dbReference type="ARBA" id="ARBA00022827"/>
    </source>
</evidence>
<dbReference type="AlphaFoldDB" id="A0A173G9P2"/>
<evidence type="ECO:0000259" key="5">
    <source>
        <dbReference type="PROSITE" id="PS51387"/>
    </source>
</evidence>
<keyword evidence="2" id="KW-0285">Flavoprotein</keyword>
<evidence type="ECO:0000256" key="4">
    <source>
        <dbReference type="ARBA" id="ARBA00023002"/>
    </source>
</evidence>
<keyword evidence="4" id="KW-0560">Oxidoreductase</keyword>
<evidence type="ECO:0000256" key="1">
    <source>
        <dbReference type="ARBA" id="ARBA00005466"/>
    </source>
</evidence>
<dbReference type="Gene3D" id="3.30.465.10">
    <property type="match status" value="1"/>
</dbReference>
<dbReference type="PANTHER" id="PTHR42973">
    <property type="entry name" value="BINDING OXIDOREDUCTASE, PUTATIVE (AFU_ORTHOLOGUE AFUA_1G17690)-RELATED"/>
    <property type="match status" value="1"/>
</dbReference>
<sequence>MTAVFGQDEQQAVLRAGIAEFDTDNASYFSAFENEVEPLLIVRPETVQQVQDLNKSLRPHVLDGSLKLAVRGTGHTPFAGSANVQGGLTVDMRRLKGINLSVDGSTVEMAAGETWGSVYAEWKKHGLTTAGARASAVGVAGSILGVSQGSLTDTGLSEGALSLYSSRTGFGCDAVTEFKIVLASGEHVSTSHTSNPDLWAALKRGPNNFGIVTFITMKTFASDDIWGGITFYQPGTFSQLLQAACDLLRNESDEDIHFMCSAGYGFGQQVVSCVMYYTAGQIDPPPLHRFTSIQPQIEQINTMRVSKHLGFAGGCPSFPAWVGAFGRSYWATITVKPDLPLINAFHDRWQETLPKINDAQGLTFSFGFHPLTKMTLAKSEAAGPNTMDVSPSDGPLFVVLINPSWKLAQDDDRIFGAIEALMAELRQLASDKGLLHRYIFTKYAYHKDDVLARYGTASCEKLTVASKIYDPEGFLQTGVPGGFMLSKAH</sequence>
<proteinExistence type="inferred from homology"/>
<dbReference type="InterPro" id="IPR036318">
    <property type="entry name" value="FAD-bd_PCMH-like_sf"/>
</dbReference>
<dbReference type="InterPro" id="IPR016169">
    <property type="entry name" value="FAD-bd_PCMH_sub2"/>
</dbReference>
<protein>
    <recommendedName>
        <fullName evidence="5">FAD-binding PCMH-type domain-containing protein</fullName>
    </recommendedName>
</protein>
<dbReference type="GO" id="GO:0016491">
    <property type="term" value="F:oxidoreductase activity"/>
    <property type="evidence" value="ECO:0007669"/>
    <property type="project" value="UniProtKB-KW"/>
</dbReference>
<dbReference type="InterPro" id="IPR006094">
    <property type="entry name" value="Oxid_FAD_bind_N"/>
</dbReference>
<accession>A0A173G9P2</accession>
<dbReference type="SUPFAM" id="SSF56176">
    <property type="entry name" value="FAD-binding/transporter-associated domain-like"/>
    <property type="match status" value="1"/>
</dbReference>
<comment type="similarity">
    <text evidence="1">Belongs to the oxygen-dependent FAD-linked oxidoreductase family.</text>
</comment>